<comment type="subcellular location">
    <subcellularLocation>
        <location evidence="1 10">Cell membrane</location>
        <topology evidence="1 10">Multi-pass membrane protein</topology>
    </subcellularLocation>
</comment>
<protein>
    <submittedName>
        <fullName evidence="12">Sodium, potassium, lithium and rubidium/H(+) antiporter</fullName>
    </submittedName>
</protein>
<dbReference type="Proteomes" id="UP001057134">
    <property type="component" value="Chromosome"/>
</dbReference>
<comment type="caution">
    <text evidence="10">Lacks conserved residue(s) required for the propagation of feature annotation.</text>
</comment>
<organism evidence="12 13">
    <name type="scientific">Paenibacillus konkukensis</name>
    <dbReference type="NCBI Taxonomy" id="2020716"/>
    <lineage>
        <taxon>Bacteria</taxon>
        <taxon>Bacillati</taxon>
        <taxon>Bacillota</taxon>
        <taxon>Bacilli</taxon>
        <taxon>Bacillales</taxon>
        <taxon>Paenibacillaceae</taxon>
        <taxon>Paenibacillus</taxon>
    </lineage>
</organism>
<evidence type="ECO:0000256" key="10">
    <source>
        <dbReference type="RuleBase" id="RU366002"/>
    </source>
</evidence>
<dbReference type="InterPro" id="IPR018422">
    <property type="entry name" value="Cation/H_exchanger_CPA1"/>
</dbReference>
<reference evidence="12" key="1">
    <citation type="submission" date="2018-02" db="EMBL/GenBank/DDBJ databases">
        <authorList>
            <person name="Kim S.-K."/>
            <person name="Jung H.-I."/>
            <person name="Lee S.-W."/>
        </authorList>
    </citation>
    <scope>NUCLEOTIDE SEQUENCE</scope>
    <source>
        <strain evidence="12">SK3146</strain>
    </source>
</reference>
<keyword evidence="9 10" id="KW-0739">Sodium transport</keyword>
<comment type="similarity">
    <text evidence="10">Belongs to the monovalent cation:proton antiporter 1 (CPA1) transporter (TC 2.A.36) family.</text>
</comment>
<feature type="transmembrane region" description="Helical" evidence="10">
    <location>
        <begin position="156"/>
        <end position="177"/>
    </location>
</feature>
<feature type="transmembrane region" description="Helical" evidence="10">
    <location>
        <begin position="84"/>
        <end position="107"/>
    </location>
</feature>
<evidence type="ECO:0000256" key="6">
    <source>
        <dbReference type="ARBA" id="ARBA00023053"/>
    </source>
</evidence>
<feature type="transmembrane region" description="Helical" evidence="10">
    <location>
        <begin position="354"/>
        <end position="374"/>
    </location>
</feature>
<feature type="transmembrane region" description="Helical" evidence="10">
    <location>
        <begin position="276"/>
        <end position="297"/>
    </location>
</feature>
<keyword evidence="5 10" id="KW-1133">Transmembrane helix</keyword>
<name>A0ABY4RKG0_9BACL</name>
<keyword evidence="7 10" id="KW-0406">Ion transport</keyword>
<evidence type="ECO:0000256" key="8">
    <source>
        <dbReference type="ARBA" id="ARBA00023136"/>
    </source>
</evidence>
<dbReference type="InterPro" id="IPR006153">
    <property type="entry name" value="Cation/H_exchanger_TM"/>
</dbReference>
<dbReference type="NCBIfam" id="TIGR00831">
    <property type="entry name" value="a_cpa1"/>
    <property type="match status" value="1"/>
</dbReference>
<feature type="transmembrane region" description="Helical" evidence="10">
    <location>
        <begin position="309"/>
        <end position="333"/>
    </location>
</feature>
<dbReference type="Gene3D" id="6.10.140.1330">
    <property type="match status" value="1"/>
</dbReference>
<evidence type="ECO:0000259" key="11">
    <source>
        <dbReference type="Pfam" id="PF00999"/>
    </source>
</evidence>
<sequence length="653" mass="72346">MELFVTILIFLALIGISNVINHLFPSIPVPLIQIALGSAITLVSPHFNFYLEPELFFVLFIAPLLYNDGKHTPRGELWRLRTPIFLLAVGLVFATVFVVGYCIHWMIPSMPLPVAFGLAAILSPTDAVAVGALAGRIRLPKSLLHLLEGEGLMNDASGLVAFKFAIAAAVTGIFSLANATMSFLVIFIGGLLAGAVTAVVITGIRSLLRRSGLENETLHTLIHILTPFTLFLIAEELGLSGILAAVAGGVVHAIERDHSHKIKSRPDESADHTWSIIAYLLNGLVFIVLGVQLPDVFSVVFESADFNNFVVIGYAVAIYILLILLRFVWVFAYSRMKNPNQTKVSLKLLTMTSLSGVRGAVTLAGAMTIPLTIASGDPFPERSLTIFLAACVIVLSLLSASIFLPLLARNKTEDGEEDMAKQEHEGQLRMMRSAILAVRHATTEENEGEAALVITQYHRWIRHAQFDKRKCRKTGLRIKAIEIERDVICQLLDSGVISERHASLSLWNLSEIEQIESGRVQPWLIVLRRLIKSIVGYISGKKFLISASDWEELRNIKLRTCDAVIETFESIGSASPESEAADVIHHYRFIREQLSAPYQASRGNKQTKRDLQWIAIQAERNEVQLLYERNQISREVANALRRNIRARETAILE</sequence>
<reference evidence="12" key="2">
    <citation type="journal article" date="2021" name="J Anim Sci Technol">
        <title>Complete genome sequence of Paenibacillus konkukensis sp. nov. SK3146 as a potential probiotic strain.</title>
        <authorList>
            <person name="Jung H.I."/>
            <person name="Park S."/>
            <person name="Niu K.M."/>
            <person name="Lee S.W."/>
            <person name="Kothari D."/>
            <person name="Yi K.J."/>
            <person name="Kim S.K."/>
        </authorList>
    </citation>
    <scope>NUCLEOTIDE SEQUENCE</scope>
    <source>
        <strain evidence="12">SK3146</strain>
    </source>
</reference>
<keyword evidence="10" id="KW-0050">Antiport</keyword>
<dbReference type="Pfam" id="PF00999">
    <property type="entry name" value="Na_H_Exchanger"/>
    <property type="match status" value="1"/>
</dbReference>
<keyword evidence="3 10" id="KW-1003">Cell membrane</keyword>
<evidence type="ECO:0000256" key="1">
    <source>
        <dbReference type="ARBA" id="ARBA00004651"/>
    </source>
</evidence>
<keyword evidence="13" id="KW-1185">Reference proteome</keyword>
<keyword evidence="6 10" id="KW-0915">Sodium</keyword>
<evidence type="ECO:0000256" key="4">
    <source>
        <dbReference type="ARBA" id="ARBA00022692"/>
    </source>
</evidence>
<feature type="domain" description="Cation/H+ exchanger transmembrane" evidence="11">
    <location>
        <begin position="10"/>
        <end position="406"/>
    </location>
</feature>
<keyword evidence="4 10" id="KW-0812">Transmembrane</keyword>
<evidence type="ECO:0000256" key="7">
    <source>
        <dbReference type="ARBA" id="ARBA00023065"/>
    </source>
</evidence>
<feature type="transmembrane region" description="Helical" evidence="10">
    <location>
        <begin position="386"/>
        <end position="407"/>
    </location>
</feature>
<evidence type="ECO:0000256" key="3">
    <source>
        <dbReference type="ARBA" id="ARBA00022475"/>
    </source>
</evidence>
<dbReference type="PANTHER" id="PTHR10110">
    <property type="entry name" value="SODIUM/HYDROGEN EXCHANGER"/>
    <property type="match status" value="1"/>
</dbReference>
<feature type="transmembrane region" description="Helical" evidence="10">
    <location>
        <begin position="183"/>
        <end position="204"/>
    </location>
</feature>
<dbReference type="PANTHER" id="PTHR10110:SF86">
    <property type="entry name" value="SODIUM_HYDROGEN EXCHANGER 7"/>
    <property type="match status" value="1"/>
</dbReference>
<evidence type="ECO:0000313" key="12">
    <source>
        <dbReference type="EMBL" id="UQZ82712.1"/>
    </source>
</evidence>
<keyword evidence="2 10" id="KW-0813">Transport</keyword>
<accession>A0ABY4RKG0</accession>
<dbReference type="InterPro" id="IPR004705">
    <property type="entry name" value="Cation/H_exchanger_CPA1_bac"/>
</dbReference>
<gene>
    <name evidence="12" type="primary">nhaK_1</name>
    <name evidence="12" type="ORF">SK3146_01871</name>
</gene>
<proteinExistence type="inferred from homology"/>
<evidence type="ECO:0000313" key="13">
    <source>
        <dbReference type="Proteomes" id="UP001057134"/>
    </source>
</evidence>
<evidence type="ECO:0000256" key="2">
    <source>
        <dbReference type="ARBA" id="ARBA00022448"/>
    </source>
</evidence>
<evidence type="ECO:0000256" key="9">
    <source>
        <dbReference type="ARBA" id="ARBA00023201"/>
    </source>
</evidence>
<feature type="transmembrane region" description="Helical" evidence="10">
    <location>
        <begin position="239"/>
        <end position="255"/>
    </location>
</feature>
<dbReference type="EMBL" id="CP027059">
    <property type="protein sequence ID" value="UQZ82712.1"/>
    <property type="molecule type" value="Genomic_DNA"/>
</dbReference>
<comment type="function">
    <text evidence="10">Na(+)/H(+) antiporter that extrudes sodium in exchange for external protons.</text>
</comment>
<keyword evidence="8 10" id="KW-0472">Membrane</keyword>
<evidence type="ECO:0000256" key="5">
    <source>
        <dbReference type="ARBA" id="ARBA00022989"/>
    </source>
</evidence>